<evidence type="ECO:0000313" key="13">
    <source>
        <dbReference type="EMBL" id="EGG01486.1"/>
    </source>
</evidence>
<dbReference type="CDD" id="cd15505">
    <property type="entry name" value="PHD_ING"/>
    <property type="match status" value="1"/>
</dbReference>
<dbReference type="InterPro" id="IPR028651">
    <property type="entry name" value="ING_fam"/>
</dbReference>
<keyword evidence="3 8" id="KW-0479">Metal-binding</keyword>
<dbReference type="HOGENOM" id="CLU_423390_0_0_1"/>
<dbReference type="Pfam" id="PF12998">
    <property type="entry name" value="ING"/>
    <property type="match status" value="1"/>
</dbReference>
<dbReference type="OrthoDB" id="2505961at2759"/>
<feature type="compositionally biased region" description="Basic and acidic residues" evidence="11">
    <location>
        <begin position="628"/>
        <end position="647"/>
    </location>
</feature>
<dbReference type="GO" id="GO:0005634">
    <property type="term" value="C:nucleus"/>
    <property type="evidence" value="ECO:0007669"/>
    <property type="project" value="UniProtKB-SubCell"/>
</dbReference>
<dbReference type="InterPro" id="IPR019786">
    <property type="entry name" value="Zinc_finger_PHD-type_CS"/>
</dbReference>
<keyword evidence="4 9" id="KW-0863">Zinc-finger</keyword>
<dbReference type="KEGG" id="mlr:MELLADRAFT_79007"/>
<evidence type="ECO:0000256" key="10">
    <source>
        <dbReference type="RuleBase" id="RU361213"/>
    </source>
</evidence>
<dbReference type="PROSITE" id="PS01359">
    <property type="entry name" value="ZF_PHD_1"/>
    <property type="match status" value="1"/>
</dbReference>
<dbReference type="STRING" id="747676.F4S1L5"/>
<accession>F4S1L5</accession>
<feature type="region of interest" description="Disordered" evidence="11">
    <location>
        <begin position="236"/>
        <end position="276"/>
    </location>
</feature>
<feature type="binding site" evidence="8">
    <location>
        <position position="567"/>
    </location>
    <ligand>
        <name>Zn(2+)</name>
        <dbReference type="ChEBI" id="CHEBI:29105"/>
        <label>1</label>
    </ligand>
</feature>
<dbReference type="AlphaFoldDB" id="F4S1L5"/>
<evidence type="ECO:0000256" key="2">
    <source>
        <dbReference type="ARBA" id="ARBA00010210"/>
    </source>
</evidence>
<evidence type="ECO:0000256" key="1">
    <source>
        <dbReference type="ARBA" id="ARBA00004123"/>
    </source>
</evidence>
<dbReference type="RefSeq" id="XP_007415336.1">
    <property type="nucleotide sequence ID" value="XM_007415274.1"/>
</dbReference>
<dbReference type="Gene3D" id="6.10.140.1740">
    <property type="match status" value="1"/>
</dbReference>
<feature type="binding site" evidence="8">
    <location>
        <position position="565"/>
    </location>
    <ligand>
        <name>Zn(2+)</name>
        <dbReference type="ChEBI" id="CHEBI:29105"/>
        <label>1</label>
    </ligand>
</feature>
<dbReference type="SUPFAM" id="SSF57903">
    <property type="entry name" value="FYVE/PHD zinc finger"/>
    <property type="match status" value="1"/>
</dbReference>
<keyword evidence="14" id="KW-1185">Reference proteome</keyword>
<dbReference type="InterPro" id="IPR019787">
    <property type="entry name" value="Znf_PHD-finger"/>
</dbReference>
<dbReference type="InterPro" id="IPR013083">
    <property type="entry name" value="Znf_RING/FYVE/PHD"/>
</dbReference>
<feature type="binding site" evidence="8">
    <location>
        <position position="584"/>
    </location>
    <ligand>
        <name>Zn(2+)</name>
        <dbReference type="ChEBI" id="CHEBI:29105"/>
        <label>2</label>
    </ligand>
</feature>
<feature type="site" description="Histone H3K4me3 binding" evidence="7">
    <location>
        <position position="564"/>
    </location>
</feature>
<evidence type="ECO:0000256" key="8">
    <source>
        <dbReference type="PIRSR" id="PIRSR628651-51"/>
    </source>
</evidence>
<dbReference type="InterPro" id="IPR024610">
    <property type="entry name" value="ING_N_histone-binding"/>
</dbReference>
<dbReference type="InParanoid" id="F4S1L5"/>
<proteinExistence type="inferred from homology"/>
<feature type="compositionally biased region" description="Low complexity" evidence="11">
    <location>
        <begin position="454"/>
        <end position="465"/>
    </location>
</feature>
<feature type="binding site" evidence="8">
    <location>
        <position position="606"/>
    </location>
    <ligand>
        <name>Zn(2+)</name>
        <dbReference type="ChEBI" id="CHEBI:29105"/>
        <label>2</label>
    </ligand>
</feature>
<feature type="site" description="Histone H3K4me3 binding" evidence="7">
    <location>
        <position position="580"/>
    </location>
</feature>
<gene>
    <name evidence="13" type="ORF">MELLADRAFT_79007</name>
</gene>
<feature type="binding site" evidence="8">
    <location>
        <position position="590"/>
    </location>
    <ligand>
        <name>Zn(2+)</name>
        <dbReference type="ChEBI" id="CHEBI:29105"/>
        <label>1</label>
    </ligand>
</feature>
<evidence type="ECO:0000256" key="9">
    <source>
        <dbReference type="PROSITE-ProRule" id="PRU00146"/>
    </source>
</evidence>
<dbReference type="SMART" id="SM01408">
    <property type="entry name" value="ING"/>
    <property type="match status" value="1"/>
</dbReference>
<evidence type="ECO:0000256" key="3">
    <source>
        <dbReference type="ARBA" id="ARBA00022723"/>
    </source>
</evidence>
<dbReference type="CDD" id="cd16859">
    <property type="entry name" value="ING_ING4_5"/>
    <property type="match status" value="1"/>
</dbReference>
<dbReference type="GeneID" id="18933201"/>
<feature type="compositionally biased region" description="Polar residues" evidence="11">
    <location>
        <begin position="194"/>
        <end position="213"/>
    </location>
</feature>
<evidence type="ECO:0000256" key="5">
    <source>
        <dbReference type="ARBA" id="ARBA00022833"/>
    </source>
</evidence>
<evidence type="ECO:0000256" key="11">
    <source>
        <dbReference type="SAM" id="MobiDB-lite"/>
    </source>
</evidence>
<feature type="region of interest" description="Disordered" evidence="11">
    <location>
        <begin position="298"/>
        <end position="504"/>
    </location>
</feature>
<feature type="compositionally biased region" description="Low complexity" evidence="11">
    <location>
        <begin position="10"/>
        <end position="47"/>
    </location>
</feature>
<dbReference type="Gene3D" id="3.30.40.10">
    <property type="entry name" value="Zinc/RING finger domain, C3HC4 (zinc finger)"/>
    <property type="match status" value="1"/>
</dbReference>
<dbReference type="Proteomes" id="UP000001072">
    <property type="component" value="Unassembled WGS sequence"/>
</dbReference>
<keyword evidence="5 8" id="KW-0862">Zinc</keyword>
<evidence type="ECO:0000313" key="14">
    <source>
        <dbReference type="Proteomes" id="UP000001072"/>
    </source>
</evidence>
<feature type="compositionally biased region" description="Low complexity" evidence="11">
    <location>
        <begin position="484"/>
        <end position="499"/>
    </location>
</feature>
<dbReference type="eggNOG" id="KOG1973">
    <property type="taxonomic scope" value="Eukaryota"/>
</dbReference>
<dbReference type="VEuPathDB" id="FungiDB:MELLADRAFT_79007"/>
<comment type="subcellular location">
    <subcellularLocation>
        <location evidence="1 10">Nucleus</location>
    </subcellularLocation>
</comment>
<feature type="domain" description="PHD-type" evidence="12">
    <location>
        <begin position="562"/>
        <end position="612"/>
    </location>
</feature>
<feature type="compositionally biased region" description="Polar residues" evidence="11">
    <location>
        <begin position="394"/>
        <end position="441"/>
    </location>
</feature>
<evidence type="ECO:0000256" key="7">
    <source>
        <dbReference type="PIRSR" id="PIRSR628651-50"/>
    </source>
</evidence>
<dbReference type="PANTHER" id="PTHR10333">
    <property type="entry name" value="INHIBITOR OF GROWTH PROTEIN"/>
    <property type="match status" value="1"/>
</dbReference>
<organism evidence="14">
    <name type="scientific">Melampsora larici-populina (strain 98AG31 / pathotype 3-4-7)</name>
    <name type="common">Poplar leaf rust fungus</name>
    <dbReference type="NCBI Taxonomy" id="747676"/>
    <lineage>
        <taxon>Eukaryota</taxon>
        <taxon>Fungi</taxon>
        <taxon>Dikarya</taxon>
        <taxon>Basidiomycota</taxon>
        <taxon>Pucciniomycotina</taxon>
        <taxon>Pucciniomycetes</taxon>
        <taxon>Pucciniales</taxon>
        <taxon>Melampsoraceae</taxon>
        <taxon>Melampsora</taxon>
    </lineage>
</organism>
<feature type="compositionally biased region" description="Polar residues" evidence="11">
    <location>
        <begin position="311"/>
        <end position="328"/>
    </location>
</feature>
<feature type="region of interest" description="Disordered" evidence="11">
    <location>
        <begin position="621"/>
        <end position="647"/>
    </location>
</feature>
<dbReference type="InterPro" id="IPR011011">
    <property type="entry name" value="Znf_FYVE_PHD"/>
</dbReference>
<dbReference type="GO" id="GO:0008270">
    <property type="term" value="F:zinc ion binding"/>
    <property type="evidence" value="ECO:0007669"/>
    <property type="project" value="UniProtKB-KW"/>
</dbReference>
<feature type="site" description="Histone H3K4me3 binding" evidence="7">
    <location>
        <position position="588"/>
    </location>
</feature>
<dbReference type="InterPro" id="IPR001965">
    <property type="entry name" value="Znf_PHD"/>
</dbReference>
<dbReference type="PROSITE" id="PS50016">
    <property type="entry name" value="ZF_PHD_2"/>
    <property type="match status" value="1"/>
</dbReference>
<comment type="function">
    <text evidence="10">Component of an histone acetyltransferase complex.</text>
</comment>
<dbReference type="GO" id="GO:0000785">
    <property type="term" value="C:chromatin"/>
    <property type="evidence" value="ECO:0007669"/>
    <property type="project" value="UniProtKB-ARBA"/>
</dbReference>
<keyword evidence="6 10" id="KW-0539">Nucleus</keyword>
<dbReference type="SMART" id="SM00249">
    <property type="entry name" value="PHD"/>
    <property type="match status" value="1"/>
</dbReference>
<keyword evidence="10" id="KW-0156">Chromatin regulator</keyword>
<comment type="similarity">
    <text evidence="2 10">Belongs to the ING family.</text>
</comment>
<name>F4S1L5_MELLP</name>
<feature type="binding site" evidence="8">
    <location>
        <position position="593"/>
    </location>
    <ligand>
        <name>Zn(2+)</name>
        <dbReference type="ChEBI" id="CHEBI:29105"/>
        <label>1</label>
    </ligand>
</feature>
<feature type="region of interest" description="Disordered" evidence="11">
    <location>
        <begin position="191"/>
        <end position="222"/>
    </location>
</feature>
<evidence type="ECO:0000256" key="6">
    <source>
        <dbReference type="ARBA" id="ARBA00023242"/>
    </source>
</evidence>
<feature type="region of interest" description="Disordered" evidence="11">
    <location>
        <begin position="1"/>
        <end position="47"/>
    </location>
</feature>
<reference evidence="14" key="1">
    <citation type="journal article" date="2011" name="Proc. Natl. Acad. Sci. U.S.A.">
        <title>Obligate biotrophy features unraveled by the genomic analysis of rust fungi.</title>
        <authorList>
            <person name="Duplessis S."/>
            <person name="Cuomo C.A."/>
            <person name="Lin Y.-C."/>
            <person name="Aerts A."/>
            <person name="Tisserant E."/>
            <person name="Veneault-Fourrey C."/>
            <person name="Joly D.L."/>
            <person name="Hacquard S."/>
            <person name="Amselem J."/>
            <person name="Cantarel B.L."/>
            <person name="Chiu R."/>
            <person name="Coutinho P.M."/>
            <person name="Feau N."/>
            <person name="Field M."/>
            <person name="Frey P."/>
            <person name="Gelhaye E."/>
            <person name="Goldberg J."/>
            <person name="Grabherr M.G."/>
            <person name="Kodira C.D."/>
            <person name="Kohler A."/>
            <person name="Kuees U."/>
            <person name="Lindquist E.A."/>
            <person name="Lucas S.M."/>
            <person name="Mago R."/>
            <person name="Mauceli E."/>
            <person name="Morin E."/>
            <person name="Murat C."/>
            <person name="Pangilinan J.L."/>
            <person name="Park R."/>
            <person name="Pearson M."/>
            <person name="Quesneville H."/>
            <person name="Rouhier N."/>
            <person name="Sakthikumar S."/>
            <person name="Salamov A.A."/>
            <person name="Schmutz J."/>
            <person name="Selles B."/>
            <person name="Shapiro H."/>
            <person name="Tanguay P."/>
            <person name="Tuskan G.A."/>
            <person name="Henrissat B."/>
            <person name="Van de Peer Y."/>
            <person name="Rouze P."/>
            <person name="Ellis J.G."/>
            <person name="Dodds P.N."/>
            <person name="Schein J.E."/>
            <person name="Zhong S."/>
            <person name="Hamelin R.C."/>
            <person name="Grigoriev I.V."/>
            <person name="Szabo L.J."/>
            <person name="Martin F."/>
        </authorList>
    </citation>
    <scope>NUCLEOTIDE SEQUENCE [LARGE SCALE GENOMIC DNA]</scope>
    <source>
        <strain evidence="14">98AG31 / pathotype 3-4-7</strain>
    </source>
</reference>
<dbReference type="EMBL" id="GL883138">
    <property type="protein sequence ID" value="EGG01486.1"/>
    <property type="molecule type" value="Genomic_DNA"/>
</dbReference>
<feature type="site" description="Histone H3K4me3 binding" evidence="7">
    <location>
        <position position="576"/>
    </location>
</feature>
<feature type="binding site" evidence="8">
    <location>
        <position position="579"/>
    </location>
    <ligand>
        <name>Zn(2+)</name>
        <dbReference type="ChEBI" id="CHEBI:29105"/>
        <label>2</label>
    </ligand>
</feature>
<feature type="binding site" evidence="8">
    <location>
        <position position="609"/>
    </location>
    <ligand>
        <name>Zn(2+)</name>
        <dbReference type="ChEBI" id="CHEBI:29105"/>
        <label>2</label>
    </ligand>
</feature>
<feature type="compositionally biased region" description="Polar residues" evidence="11">
    <location>
        <begin position="250"/>
        <end position="269"/>
    </location>
</feature>
<comment type="subunit">
    <text evidence="10">Component of an histone acetyltransferase complex. Interacts with H3K4me3 and to a lesser extent with H3K4me2.</text>
</comment>
<dbReference type="GO" id="GO:0006325">
    <property type="term" value="P:chromatin organization"/>
    <property type="evidence" value="ECO:0007669"/>
    <property type="project" value="UniProtKB-KW"/>
</dbReference>
<comment type="domain">
    <text evidence="10">The PHD-type zinc finger mediates the binding to H3K4me3.</text>
</comment>
<evidence type="ECO:0000259" key="12">
    <source>
        <dbReference type="PROSITE" id="PS50016"/>
    </source>
</evidence>
<protein>
    <recommendedName>
        <fullName evidence="10">Chromatin modification-related protein</fullName>
    </recommendedName>
</protein>
<evidence type="ECO:0000256" key="4">
    <source>
        <dbReference type="ARBA" id="ARBA00022771"/>
    </source>
</evidence>
<sequence length="647" mass="69739">MAPPKHSRLNQITNTSNKSSSSSNQLQSTSLPTINTTTTASSSSSNQNNTMIATESFAQAVHLVEGFADTLDSIPPSLTRSLSDLKELDAVLNTPLLHVHSLLDRLLGSILKPESMRPDQRLTLLRSIVGEIEKYKLGGEDKIRVVNGTCESLSHHINQLDTTMALIISSLPPNLESRIPVSTLPTGYPKLTGSLRSKPSGSVWCESSSSTPKHISPPNVSGREFVQFDSTLNHCSPLDQFEPNSKRPKLSQSTSNNPLLRPSQLSTSSPKHRALTESGSNSILDQHMSMLLSQQQINQKRRLHTNPGDDPSSTSRQLTSKSTLSNDLGNSIISNTSTSNTNGTTKAKRARTVTSNGVLLGDQLGNSVGRGNVPNTAQSPVAAATGKKRVRKTTAGSNPTSLNPNTEPLKASQSDPKPNSNLSRLNDPNHPNQSSGGNQATLLPPTSKRGPLGSGKSPSSTDSSKLVPTTVHTKRPYTKRAGPTSTNSKTSSTTNQKKTLYAKSDVQNGEINGIGLETETDLRRRKKKKKKKVLTESDEIEVELDQVEEEVGSSSGGSSSNKVYCICEGEVLGERMVACDNSNCPIEWFHYQCAGLTEDPTGSWFCDDCKSKGHATNLVSEEPSQDLKPIEESSGHDHVQLNEKINE</sequence>
<feature type="compositionally biased region" description="Low complexity" evidence="11">
    <location>
        <begin position="329"/>
        <end position="345"/>
    </location>
</feature>